<keyword evidence="2" id="KW-1133">Transmembrane helix</keyword>
<proteinExistence type="predicted"/>
<reference evidence="3 4" key="1">
    <citation type="submission" date="2021-01" db="EMBL/GenBank/DDBJ databases">
        <title>Whole genome shotgun sequence of Planobispora siamensis NBRC 107568.</title>
        <authorList>
            <person name="Komaki H."/>
            <person name="Tamura T."/>
        </authorList>
    </citation>
    <scope>NUCLEOTIDE SEQUENCE [LARGE SCALE GENOMIC DNA]</scope>
    <source>
        <strain evidence="3 4">NBRC 107568</strain>
    </source>
</reference>
<feature type="transmembrane region" description="Helical" evidence="2">
    <location>
        <begin position="306"/>
        <end position="328"/>
    </location>
</feature>
<accession>A0A8J3SPY7</accession>
<feature type="region of interest" description="Disordered" evidence="1">
    <location>
        <begin position="708"/>
        <end position="737"/>
    </location>
</feature>
<protein>
    <recommendedName>
        <fullName evidence="5">Integral membrane protein</fullName>
    </recommendedName>
</protein>
<feature type="transmembrane region" description="Helical" evidence="2">
    <location>
        <begin position="127"/>
        <end position="153"/>
    </location>
</feature>
<evidence type="ECO:0008006" key="5">
    <source>
        <dbReference type="Google" id="ProtNLM"/>
    </source>
</evidence>
<dbReference type="EMBL" id="BOOJ01000079">
    <property type="protein sequence ID" value="GIH97229.1"/>
    <property type="molecule type" value="Genomic_DNA"/>
</dbReference>
<feature type="transmembrane region" description="Helical" evidence="2">
    <location>
        <begin position="528"/>
        <end position="548"/>
    </location>
</feature>
<dbReference type="RefSeq" id="WP_204069236.1">
    <property type="nucleotide sequence ID" value="NZ_BOOJ01000079.1"/>
</dbReference>
<evidence type="ECO:0000256" key="1">
    <source>
        <dbReference type="SAM" id="MobiDB-lite"/>
    </source>
</evidence>
<feature type="transmembrane region" description="Helical" evidence="2">
    <location>
        <begin position="173"/>
        <end position="195"/>
    </location>
</feature>
<comment type="caution">
    <text evidence="3">The sequence shown here is derived from an EMBL/GenBank/DDBJ whole genome shotgun (WGS) entry which is preliminary data.</text>
</comment>
<feature type="transmembrane region" description="Helical" evidence="2">
    <location>
        <begin position="434"/>
        <end position="457"/>
    </location>
</feature>
<feature type="transmembrane region" description="Helical" evidence="2">
    <location>
        <begin position="391"/>
        <end position="414"/>
    </location>
</feature>
<dbReference type="Proteomes" id="UP000619788">
    <property type="component" value="Unassembled WGS sequence"/>
</dbReference>
<gene>
    <name evidence="3" type="ORF">Psi01_78590</name>
</gene>
<keyword evidence="4" id="KW-1185">Reference proteome</keyword>
<feature type="transmembrane region" description="Helical" evidence="2">
    <location>
        <begin position="264"/>
        <end position="285"/>
    </location>
</feature>
<dbReference type="InterPro" id="IPR029058">
    <property type="entry name" value="AB_hydrolase_fold"/>
</dbReference>
<evidence type="ECO:0000256" key="2">
    <source>
        <dbReference type="SAM" id="Phobius"/>
    </source>
</evidence>
<feature type="transmembrane region" description="Helical" evidence="2">
    <location>
        <begin position="497"/>
        <end position="516"/>
    </location>
</feature>
<keyword evidence="2" id="KW-0472">Membrane</keyword>
<feature type="transmembrane region" description="Helical" evidence="2">
    <location>
        <begin position="85"/>
        <end position="103"/>
    </location>
</feature>
<keyword evidence="2" id="KW-0812">Transmembrane</keyword>
<name>A0A8J3SPY7_9ACTN</name>
<dbReference type="AlphaFoldDB" id="A0A8J3SPY7"/>
<evidence type="ECO:0000313" key="3">
    <source>
        <dbReference type="EMBL" id="GIH97229.1"/>
    </source>
</evidence>
<organism evidence="3 4">
    <name type="scientific">Planobispora siamensis</name>
    <dbReference type="NCBI Taxonomy" id="936338"/>
    <lineage>
        <taxon>Bacteria</taxon>
        <taxon>Bacillati</taxon>
        <taxon>Actinomycetota</taxon>
        <taxon>Actinomycetes</taxon>
        <taxon>Streptosporangiales</taxon>
        <taxon>Streptosporangiaceae</taxon>
        <taxon>Planobispora</taxon>
    </lineage>
</organism>
<feature type="transmembrane region" description="Helical" evidence="2">
    <location>
        <begin position="348"/>
        <end position="370"/>
    </location>
</feature>
<dbReference type="SUPFAM" id="SSF53474">
    <property type="entry name" value="alpha/beta-Hydrolases"/>
    <property type="match status" value="1"/>
</dbReference>
<evidence type="ECO:0000313" key="4">
    <source>
        <dbReference type="Proteomes" id="UP000619788"/>
    </source>
</evidence>
<feature type="transmembrane region" description="Helical" evidence="2">
    <location>
        <begin position="239"/>
        <end position="258"/>
    </location>
</feature>
<sequence>MPVEEPPGGCAPTRARVTELRIHGVAGATPGSVLYPGCADQVEFLGDRARDAVGIYRPAERGPDIAWQREAYVWGDLTSGSRSRAFWLLLLPFALANIAFYMTPRRTAGGLEHLAGLRRTVGAGHRLFALSLTGTLIAALAGTSMDVVGWQASGPGQDSTLLGWPGTAVADDAVRRLTLASLPPALLLGLIWWLGSVSWARYDMRTVDGNRPEPPVADVLPADRRMWNGGAPVGRLRSLHVAFGFALIALFLTLPFTPAQPYGALYPAALAVLAVSAVLVALPHAASRPRPGREPAWSSLLGKICAGLRSLALVLYGTAFAAGMFAGGREISLGSRALPGFHGVLETLFWLQAAVLAAVTTGTLVLALGPGDPPEAGTLYPRALRGLAAPVALLMAWTLAAVFAIGLAFTVARIVGTPSFAGDSAGGIVLPGPYWWTTLATLTAVLTVVLLSLWLLADWRRERARLLPEVRRRYPDHAEYVSGNWATAGLTDRTGRVAAVIATVAAASVAAGVILLTVRPGGVPTGPAVVLGIVITAGVAVGLIVVGWRAYEHPALRSTVGVLWDITTFWPRATHPLAPPCYAERVIPDLMDRVRTLVRDERRTVVVSGHSQGSVIAAALVLQLDPGDRRHTRLLTHGSPLRRLYARYFPAYFGFGTLQAVKELFAVPSWPGSGERPCLWSNLHRSSDPVGGPVFAFSHPWAPSGGVDEPLWDPAAPGAERPAPPRRPRDGPETPPRIFGHIDYYLDPAYDDAFHRLIT</sequence>